<sequence length="315" mass="36265">MTYITLNKNNHIALILTVLVFFLKLGVCYSQHSIDVTHISLVVYNKTNTDLRLFEEKEKNQFVEVFLEFDSNFDNNFISTNIEQDHVEHTLTLEDIKRNEKDVLVHTDSLRDLNNKDVKKDEYEIIENWYKYGEKTNALVLKFLNTHISTIQELSFQKREQNVGIGTHVLTKDDTENRWSVSYTNYFATVDLNFGNNKHIYLLINHDDINYIFLPLINTNYLISDNDGISALKPTSKYKTSYKENFEQMEFENFTPIAGYSVYLSSPAMPNINLPPVSLSTDNTCLAKIEGSRNGNTIPAVPIAMLVVWAANQPA</sequence>
<dbReference type="EMBL" id="BRVO01000002">
    <property type="protein sequence ID" value="GLB49393.1"/>
    <property type="molecule type" value="Genomic_DNA"/>
</dbReference>
<gene>
    <name evidence="1" type="ORF">Y10_17610</name>
</gene>
<evidence type="ECO:0000313" key="2">
    <source>
        <dbReference type="Proteomes" id="UP001143543"/>
    </source>
</evidence>
<protein>
    <submittedName>
        <fullName evidence="1">Uncharacterized protein</fullName>
    </submittedName>
</protein>
<proteinExistence type="predicted"/>
<accession>A0ABQ5MJ23</accession>
<evidence type="ECO:0000313" key="1">
    <source>
        <dbReference type="EMBL" id="GLB49393.1"/>
    </source>
</evidence>
<comment type="caution">
    <text evidence="1">The sequence shown here is derived from an EMBL/GenBank/DDBJ whole genome shotgun (WGS) entry which is preliminary data.</text>
</comment>
<dbReference type="Proteomes" id="UP001143543">
    <property type="component" value="Unassembled WGS sequence"/>
</dbReference>
<reference evidence="1" key="1">
    <citation type="submission" date="2022-07" db="EMBL/GenBank/DDBJ databases">
        <title>Taxonomy of Novel Oxalotrophic and Methylotrophic Bacteria.</title>
        <authorList>
            <person name="Sahin N."/>
            <person name="Tani A."/>
        </authorList>
    </citation>
    <scope>NUCLEOTIDE SEQUENCE</scope>
    <source>
        <strain evidence="1">Y10</strain>
    </source>
</reference>
<keyword evidence="2" id="KW-1185">Reference proteome</keyword>
<name>A0ABQ5MJ23_9FLAO</name>
<organism evidence="1 2">
    <name type="scientific">Neptunitalea lumnitzerae</name>
    <dbReference type="NCBI Taxonomy" id="2965509"/>
    <lineage>
        <taxon>Bacteria</taxon>
        <taxon>Pseudomonadati</taxon>
        <taxon>Bacteroidota</taxon>
        <taxon>Flavobacteriia</taxon>
        <taxon>Flavobacteriales</taxon>
        <taxon>Flavobacteriaceae</taxon>
        <taxon>Neptunitalea</taxon>
    </lineage>
</organism>